<evidence type="ECO:0000313" key="4">
    <source>
        <dbReference type="Proteomes" id="UP000273807"/>
    </source>
</evidence>
<gene>
    <name evidence="3" type="ORF">D7003_03975</name>
</gene>
<protein>
    <recommendedName>
        <fullName evidence="2">Htaa domain-containing protein</fullName>
    </recommendedName>
</protein>
<dbReference type="EMBL" id="RBED01000069">
    <property type="protein sequence ID" value="RNL58343.1"/>
    <property type="molecule type" value="Genomic_DNA"/>
</dbReference>
<evidence type="ECO:0000256" key="1">
    <source>
        <dbReference type="SAM" id="MobiDB-lite"/>
    </source>
</evidence>
<evidence type="ECO:0000313" key="3">
    <source>
        <dbReference type="EMBL" id="RNL58343.1"/>
    </source>
</evidence>
<feature type="compositionally biased region" description="Basic and acidic residues" evidence="1">
    <location>
        <begin position="1"/>
        <end position="10"/>
    </location>
</feature>
<keyword evidence="4" id="KW-1185">Reference proteome</keyword>
<comment type="caution">
    <text evidence="3">The sequence shown here is derived from an EMBL/GenBank/DDBJ whole genome shotgun (WGS) entry which is preliminary data.</text>
</comment>
<dbReference type="OrthoDB" id="7210788at2"/>
<feature type="compositionally biased region" description="Low complexity" evidence="1">
    <location>
        <begin position="19"/>
        <end position="39"/>
    </location>
</feature>
<dbReference type="Proteomes" id="UP000273807">
    <property type="component" value="Unassembled WGS sequence"/>
</dbReference>
<proteinExistence type="predicted"/>
<feature type="domain" description="Htaa" evidence="2">
    <location>
        <begin position="78"/>
        <end position="223"/>
    </location>
</feature>
<organism evidence="3 4">
    <name type="scientific">Arthrobacter oryzae</name>
    <dbReference type="NCBI Taxonomy" id="409290"/>
    <lineage>
        <taxon>Bacteria</taxon>
        <taxon>Bacillati</taxon>
        <taxon>Actinomycetota</taxon>
        <taxon>Actinomycetes</taxon>
        <taxon>Micrococcales</taxon>
        <taxon>Micrococcaceae</taxon>
        <taxon>Arthrobacter</taxon>
    </lineage>
</organism>
<dbReference type="InterPro" id="IPR007331">
    <property type="entry name" value="Htaa"/>
</dbReference>
<accession>A0A3N0C6L0</accession>
<dbReference type="Pfam" id="PF04213">
    <property type="entry name" value="HtaA"/>
    <property type="match status" value="1"/>
</dbReference>
<feature type="compositionally biased region" description="Polar residues" evidence="1">
    <location>
        <begin position="50"/>
        <end position="60"/>
    </location>
</feature>
<dbReference type="AlphaFoldDB" id="A0A3N0C6L0"/>
<sequence length="227" mass="23729">MLRGGNDRTSPRHPAVTVAPAACAAQAPARGPGRGPAARIHSDVDPPLGSEQTSQPSNRSSRVHAAPRSPDPLPPMGLTWGIKRSFVDYIKELPDGTVAVSAGATMSEAGRFSFPAAGSDYDVLTGTGVLRFRGDVRLAGHHGMLLVRLLDPWVEFSGGRGILSISTGAGQDRAELGFLQASAPRALAGFLVWEQAEVLNSPDGAELFDGQYAAGQPMDVLSIRVPA</sequence>
<name>A0A3N0C6L0_9MICC</name>
<evidence type="ECO:0000259" key="2">
    <source>
        <dbReference type="Pfam" id="PF04213"/>
    </source>
</evidence>
<feature type="region of interest" description="Disordered" evidence="1">
    <location>
        <begin position="1"/>
        <end position="75"/>
    </location>
</feature>
<reference evidence="3 4" key="1">
    <citation type="submission" date="2018-10" db="EMBL/GenBank/DDBJ databases">
        <title>Genome sequencing of Arthrobacter oryzae TNB02.</title>
        <authorList>
            <person name="Cho Y.-J."/>
            <person name="Cho A."/>
            <person name="Kim O.-S."/>
        </authorList>
    </citation>
    <scope>NUCLEOTIDE SEQUENCE [LARGE SCALE GENOMIC DNA]</scope>
    <source>
        <strain evidence="3 4">TNB02</strain>
    </source>
</reference>